<dbReference type="Proteomes" id="UP000251545">
    <property type="component" value="Unassembled WGS sequence"/>
</dbReference>
<accession>A0A362X0T1</accession>
<dbReference type="GO" id="GO:0005975">
    <property type="term" value="P:carbohydrate metabolic process"/>
    <property type="evidence" value="ECO:0007669"/>
    <property type="project" value="InterPro"/>
</dbReference>
<dbReference type="InterPro" id="IPR017853">
    <property type="entry name" value="GH"/>
</dbReference>
<feature type="signal peptide" evidence="5">
    <location>
        <begin position="1"/>
        <end position="21"/>
    </location>
</feature>
<keyword evidence="2" id="KW-0378">Hydrolase</keyword>
<dbReference type="PRINTS" id="PR00745">
    <property type="entry name" value="GLHYDRLASE39"/>
</dbReference>
<evidence type="ECO:0000313" key="7">
    <source>
        <dbReference type="EMBL" id="PQV49018.1"/>
    </source>
</evidence>
<dbReference type="SUPFAM" id="SSF51445">
    <property type="entry name" value="(Trans)glycosidases"/>
    <property type="match status" value="1"/>
</dbReference>
<reference evidence="7 8" key="1">
    <citation type="submission" date="2018-02" db="EMBL/GenBank/DDBJ databases">
        <title>Genomic Encyclopedia of Archaeal and Bacterial Type Strains, Phase II (KMG-II): from individual species to whole genera.</title>
        <authorList>
            <person name="Goeker M."/>
        </authorList>
    </citation>
    <scope>NUCLEOTIDE SEQUENCE [LARGE SCALE GENOMIC DNA]</scope>
    <source>
        <strain evidence="7 8">DSM 21165</strain>
    </source>
</reference>
<dbReference type="EMBL" id="PVEO01000004">
    <property type="protein sequence ID" value="PQV49018.1"/>
    <property type="molecule type" value="Genomic_DNA"/>
</dbReference>
<dbReference type="Pfam" id="PF01229">
    <property type="entry name" value="Glyco_hydro_39"/>
    <property type="match status" value="2"/>
</dbReference>
<evidence type="ECO:0000256" key="1">
    <source>
        <dbReference type="ARBA" id="ARBA00008875"/>
    </source>
</evidence>
<dbReference type="GO" id="GO:0004553">
    <property type="term" value="F:hydrolase activity, hydrolyzing O-glycosyl compounds"/>
    <property type="evidence" value="ECO:0007669"/>
    <property type="project" value="InterPro"/>
</dbReference>
<feature type="domain" description="Glycosyl hydrolases family 39 N-terminal catalytic" evidence="6">
    <location>
        <begin position="24"/>
        <end position="222"/>
    </location>
</feature>
<gene>
    <name evidence="7" type="ORF">CLV33_104225</name>
</gene>
<evidence type="ECO:0000256" key="4">
    <source>
        <dbReference type="PIRSR" id="PIRSR600514-1"/>
    </source>
</evidence>
<organism evidence="7 8">
    <name type="scientific">Jejuia pallidilutea</name>
    <dbReference type="NCBI Taxonomy" id="504487"/>
    <lineage>
        <taxon>Bacteria</taxon>
        <taxon>Pseudomonadati</taxon>
        <taxon>Bacteroidota</taxon>
        <taxon>Flavobacteriia</taxon>
        <taxon>Flavobacteriales</taxon>
        <taxon>Flavobacteriaceae</taxon>
        <taxon>Jejuia</taxon>
    </lineage>
</organism>
<comment type="caution">
    <text evidence="7">The sequence shown here is derived from an EMBL/GenBank/DDBJ whole genome shotgun (WGS) entry which is preliminary data.</text>
</comment>
<dbReference type="InterPro" id="IPR051923">
    <property type="entry name" value="Glycosyl_Hydrolase_39"/>
</dbReference>
<dbReference type="InterPro" id="IPR000514">
    <property type="entry name" value="Glyco_hydro_39"/>
</dbReference>
<evidence type="ECO:0000259" key="6">
    <source>
        <dbReference type="Pfam" id="PF01229"/>
    </source>
</evidence>
<comment type="similarity">
    <text evidence="1">Belongs to the glycosyl hydrolase 39 family.</text>
</comment>
<dbReference type="AlphaFoldDB" id="A0A362X0T1"/>
<keyword evidence="5" id="KW-0732">Signal</keyword>
<protein>
    <submittedName>
        <fullName evidence="7">Xylan 1,4-beta-xylosidase</fullName>
    </submittedName>
</protein>
<dbReference type="InterPro" id="IPR049165">
    <property type="entry name" value="GH39_as"/>
</dbReference>
<feature type="chain" id="PRO_5017033984" evidence="5">
    <location>
        <begin position="22"/>
        <end position="548"/>
    </location>
</feature>
<dbReference type="SUPFAM" id="SSF51011">
    <property type="entry name" value="Glycosyl hydrolase domain"/>
    <property type="match status" value="1"/>
</dbReference>
<evidence type="ECO:0000256" key="2">
    <source>
        <dbReference type="ARBA" id="ARBA00022801"/>
    </source>
</evidence>
<dbReference type="PROSITE" id="PS01027">
    <property type="entry name" value="GLYCOSYL_HYDROL_F39"/>
    <property type="match status" value="1"/>
</dbReference>
<dbReference type="Gene3D" id="3.20.20.80">
    <property type="entry name" value="Glycosidases"/>
    <property type="match status" value="1"/>
</dbReference>
<feature type="domain" description="Glycosyl hydrolases family 39 N-terminal catalytic" evidence="6">
    <location>
        <begin position="257"/>
        <end position="530"/>
    </location>
</feature>
<keyword evidence="3" id="KW-0326">Glycosidase</keyword>
<dbReference type="PANTHER" id="PTHR12631:SF10">
    <property type="entry name" value="BETA-XYLOSIDASE-LIKE PROTEIN-RELATED"/>
    <property type="match status" value="1"/>
</dbReference>
<dbReference type="RefSeq" id="WP_105473617.1">
    <property type="nucleotide sequence ID" value="NZ_PVEO01000004.1"/>
</dbReference>
<dbReference type="Gene3D" id="2.60.40.1500">
    <property type="entry name" value="Glycosyl hydrolase domain, family 39"/>
    <property type="match status" value="1"/>
</dbReference>
<dbReference type="PANTHER" id="PTHR12631">
    <property type="entry name" value="ALPHA-L-IDURONIDASE"/>
    <property type="match status" value="1"/>
</dbReference>
<feature type="active site" description="Proton donor" evidence="4">
    <location>
        <position position="181"/>
    </location>
</feature>
<sequence>MRALKILVCCIIFGSVFVVNAQNKITVNAQQKGEKYERFWSKCVGAGRANEALRAGWLEQLEVVQKNCGFEYVRFHGLFHDDMFPVFVDKNGNITYNWQYIDDVFDRMLDLNVKPFVELAFFPKPFAAENSKTVFWWKANITPKADTFEKWHDLVKAFTQHCVDRYGLDEVLTWYFEVWNEPNLYPFFWDATKSQYFELYKQSAIAVKSVHKDLKIGGPSTSNFVPDERFAGETTNDKVSEAVFNADDINSLQWKGVWIEDFLAYCNKEKLPVDFVTTHPYPTDYAFNPETGKGRGLTRFARSTKLDLEWLNKTIKNSAYPDVEIHLTEWNTSPSSRDKMHDLLPAAAYIVRSNLDCIGLTNSLSFWTFTDIFEEKGGAASIFHGGFGMINFQGLVKPSYHAYRMLNQLGDEQLFKNDVVFVSRDSGDGKIKALAYNYPQEAEHSAPSGYKSYEYLSKGTTKALNLEFTNLKPNAQFKIEILDKDHGNIHSYWEKMGKPEPPTREQIKLMKNVANSLKTTIATADNDGNLSINQSIAPWNVILIEQIN</sequence>
<evidence type="ECO:0000256" key="5">
    <source>
        <dbReference type="SAM" id="SignalP"/>
    </source>
</evidence>
<proteinExistence type="inferred from homology"/>
<evidence type="ECO:0000313" key="8">
    <source>
        <dbReference type="Proteomes" id="UP000251545"/>
    </source>
</evidence>
<evidence type="ECO:0000256" key="3">
    <source>
        <dbReference type="ARBA" id="ARBA00023295"/>
    </source>
</evidence>
<name>A0A362X0T1_9FLAO</name>
<dbReference type="InterPro" id="IPR049166">
    <property type="entry name" value="GH39_cat"/>
</dbReference>